<dbReference type="AlphaFoldDB" id="A0A6N4V2A0"/>
<name>A0A6N4V2A0_9MYCO</name>
<reference evidence="2 3" key="1">
    <citation type="journal article" date="2019" name="Emerg. Microbes Infect.">
        <title>Comprehensive subspecies identification of 175 nontuberculous mycobacteria species based on 7547 genomic profiles.</title>
        <authorList>
            <person name="Matsumoto Y."/>
            <person name="Kinjo T."/>
            <person name="Motooka D."/>
            <person name="Nabeya D."/>
            <person name="Jung N."/>
            <person name="Uechi K."/>
            <person name="Horii T."/>
            <person name="Iida T."/>
            <person name="Fujita J."/>
            <person name="Nakamura S."/>
        </authorList>
    </citation>
    <scope>NUCLEOTIDE SEQUENCE [LARGE SCALE GENOMIC DNA]</scope>
    <source>
        <strain evidence="2 3">JCM 12272</strain>
        <plasmid evidence="2">pJCM12272</plasmid>
    </source>
</reference>
<dbReference type="RefSeq" id="WP_163670500.1">
    <property type="nucleotide sequence ID" value="NZ_AP022566.1"/>
</dbReference>
<geneLocation type="plasmid" evidence="2 3">
    <name>pJCM12272</name>
</geneLocation>
<feature type="compositionally biased region" description="Low complexity" evidence="1">
    <location>
        <begin position="22"/>
        <end position="32"/>
    </location>
</feature>
<dbReference type="EMBL" id="AP022566">
    <property type="protein sequence ID" value="BBX30435.1"/>
    <property type="molecule type" value="Genomic_DNA"/>
</dbReference>
<dbReference type="KEGG" id="malv:MALV_55600"/>
<keyword evidence="3" id="KW-1185">Reference proteome</keyword>
<evidence type="ECO:0000256" key="1">
    <source>
        <dbReference type="SAM" id="MobiDB-lite"/>
    </source>
</evidence>
<gene>
    <name evidence="2" type="ORF">MALV_55600</name>
</gene>
<keyword evidence="2" id="KW-0614">Plasmid</keyword>
<feature type="region of interest" description="Disordered" evidence="1">
    <location>
        <begin position="1"/>
        <end position="32"/>
    </location>
</feature>
<dbReference type="Proteomes" id="UP000466906">
    <property type="component" value="Plasmid pJCM12272"/>
</dbReference>
<evidence type="ECO:0000313" key="2">
    <source>
        <dbReference type="EMBL" id="BBX30435.1"/>
    </source>
</evidence>
<sequence length="259" mass="29018">MIPQPPGQPEGKGGLCEESVQSTPETPASTSELTELLTRVEELDSELEQFLTDSPVGPVVKHPLVFSIPHVPHFNALANARLREKQKACAHALETHNWSRFIYLHERPYRPHAFAAISTELTDESYWEHLSSIWTDAENIVQDHTLWTSLLKEPGRLSTRHLMMNDEERKRLDQLPDEVTVYRGVNHGAHDHGMSWTADPAVAHRFALRFGGHGQPQVLTGRVRKSDIIAYLHGRNEDEILLDPEAVTGIVASTTNPAG</sequence>
<accession>A0A6N4V2A0</accession>
<proteinExistence type="predicted"/>
<evidence type="ECO:0000313" key="3">
    <source>
        <dbReference type="Proteomes" id="UP000466906"/>
    </source>
</evidence>
<organism evidence="2 3">
    <name type="scientific">Mycolicibacterium alvei</name>
    <dbReference type="NCBI Taxonomy" id="67081"/>
    <lineage>
        <taxon>Bacteria</taxon>
        <taxon>Bacillati</taxon>
        <taxon>Actinomycetota</taxon>
        <taxon>Actinomycetes</taxon>
        <taxon>Mycobacteriales</taxon>
        <taxon>Mycobacteriaceae</taxon>
        <taxon>Mycolicibacterium</taxon>
    </lineage>
</organism>
<protein>
    <submittedName>
        <fullName evidence="2">Uncharacterized protein</fullName>
    </submittedName>
</protein>